<keyword evidence="2" id="KW-1185">Reference proteome</keyword>
<reference evidence="1" key="1">
    <citation type="submission" date="2022-03" db="EMBL/GenBank/DDBJ databases">
        <authorList>
            <person name="Legras J.-L."/>
            <person name="Devillers H."/>
            <person name="Grondin C."/>
        </authorList>
    </citation>
    <scope>NUCLEOTIDE SEQUENCE</scope>
    <source>
        <strain evidence="1">CLIB 1423</strain>
    </source>
</reference>
<gene>
    <name evidence="1" type="ORF">CLIB1423_15S01200</name>
</gene>
<evidence type="ECO:0000313" key="2">
    <source>
        <dbReference type="Proteomes" id="UP000837801"/>
    </source>
</evidence>
<dbReference type="Proteomes" id="UP000837801">
    <property type="component" value="Unassembled WGS sequence"/>
</dbReference>
<protein>
    <submittedName>
        <fullName evidence="1">Uncharacterized protein</fullName>
    </submittedName>
</protein>
<evidence type="ECO:0000313" key="1">
    <source>
        <dbReference type="EMBL" id="CAH2354217.1"/>
    </source>
</evidence>
<dbReference type="OrthoDB" id="4096135at2759"/>
<proteinExistence type="predicted"/>
<sequence length="208" mass="24565">MQYFSGESQMYTHFDLMNSNLFDTDYADPETHEQIDIDGLLRSTLEAFEDSQDYVGERLQENYVTKSRRTRRPSYRVAKPEPARRRKGRIIITEHTNFESLPAEPWRVGAFVPSSIADSVNTTLDAEFRLLSKYKRMYRMNLSIPPSPRRRRESIDLIWRPLSVFKIYTTISPKEILDTNYLEMIPYQSCFGQINMRMKGAWKRNNSI</sequence>
<name>A0A9P0QSL2_9ASCO</name>
<comment type="caution">
    <text evidence="1">The sequence shown here is derived from an EMBL/GenBank/DDBJ whole genome shotgun (WGS) entry which is preliminary data.</text>
</comment>
<accession>A0A9P0QSL2</accession>
<dbReference type="AlphaFoldDB" id="A0A9P0QSL2"/>
<dbReference type="EMBL" id="CAKXYY010000015">
    <property type="protein sequence ID" value="CAH2354217.1"/>
    <property type="molecule type" value="Genomic_DNA"/>
</dbReference>
<organism evidence="1 2">
    <name type="scientific">[Candida] railenensis</name>
    <dbReference type="NCBI Taxonomy" id="45579"/>
    <lineage>
        <taxon>Eukaryota</taxon>
        <taxon>Fungi</taxon>
        <taxon>Dikarya</taxon>
        <taxon>Ascomycota</taxon>
        <taxon>Saccharomycotina</taxon>
        <taxon>Pichiomycetes</taxon>
        <taxon>Debaryomycetaceae</taxon>
        <taxon>Kurtzmaniella</taxon>
    </lineage>
</organism>